<evidence type="ECO:0000256" key="8">
    <source>
        <dbReference type="ARBA" id="ARBA00049055"/>
    </source>
</evidence>
<dbReference type="Gene3D" id="1.10.8.870">
    <property type="entry name" value="Alpha-glycerophosphate oxidase, cap domain"/>
    <property type="match status" value="1"/>
</dbReference>
<dbReference type="Pfam" id="PF16901">
    <property type="entry name" value="DAO_C"/>
    <property type="match status" value="1"/>
</dbReference>
<comment type="caution">
    <text evidence="12">The sequence shown here is derived from an EMBL/GenBank/DDBJ whole genome shotgun (WGS) entry which is preliminary data.</text>
</comment>
<dbReference type="Gene3D" id="3.30.9.10">
    <property type="entry name" value="D-Amino Acid Oxidase, subunit A, domain 2"/>
    <property type="match status" value="1"/>
</dbReference>
<evidence type="ECO:0000256" key="2">
    <source>
        <dbReference type="ARBA" id="ARBA00004977"/>
    </source>
</evidence>
<keyword evidence="5" id="KW-0319">Glycerol metabolism</keyword>
<accession>A0A074LTI6</accession>
<protein>
    <recommendedName>
        <fullName evidence="9">Glycerol-3-phosphate dehydrogenase</fullName>
        <ecNumber evidence="9">1.1.5.3</ecNumber>
    </recommendedName>
</protein>
<dbReference type="InterPro" id="IPR038299">
    <property type="entry name" value="DAO_C_sf"/>
</dbReference>
<gene>
    <name evidence="12" type="ORF">EL26_04635</name>
</gene>
<evidence type="ECO:0000256" key="9">
    <source>
        <dbReference type="RuleBase" id="RU361217"/>
    </source>
</evidence>
<dbReference type="EMBL" id="JMIR01000004">
    <property type="protein sequence ID" value="KEO84394.1"/>
    <property type="molecule type" value="Genomic_DNA"/>
</dbReference>
<dbReference type="Gene3D" id="3.50.50.60">
    <property type="entry name" value="FAD/NAD(P)-binding domain"/>
    <property type="match status" value="1"/>
</dbReference>
<evidence type="ECO:0000256" key="4">
    <source>
        <dbReference type="ARBA" id="ARBA00022630"/>
    </source>
</evidence>
<dbReference type="RefSeq" id="WP_038084967.1">
    <property type="nucleotide sequence ID" value="NZ_JMIR01000004.1"/>
</dbReference>
<evidence type="ECO:0000256" key="3">
    <source>
        <dbReference type="ARBA" id="ARBA00007330"/>
    </source>
</evidence>
<reference evidence="12 13" key="1">
    <citation type="journal article" date="2013" name="Int. J. Syst. Evol. Microbiol.">
        <title>Tumebacillus flagellatus sp. nov., an alpha-amylase/pullulanase-producing bacterium isolated from cassava wastewater.</title>
        <authorList>
            <person name="Wang Q."/>
            <person name="Xie N."/>
            <person name="Qin Y."/>
            <person name="Shen N."/>
            <person name="Zhu J."/>
            <person name="Mi H."/>
            <person name="Huang R."/>
        </authorList>
    </citation>
    <scope>NUCLEOTIDE SEQUENCE [LARGE SCALE GENOMIC DNA]</scope>
    <source>
        <strain evidence="12 13">GST4</strain>
    </source>
</reference>
<evidence type="ECO:0000313" key="12">
    <source>
        <dbReference type="EMBL" id="KEO84394.1"/>
    </source>
</evidence>
<evidence type="ECO:0000259" key="11">
    <source>
        <dbReference type="Pfam" id="PF16901"/>
    </source>
</evidence>
<proteinExistence type="inferred from homology"/>
<dbReference type="InterPro" id="IPR006076">
    <property type="entry name" value="FAD-dep_OxRdtase"/>
</dbReference>
<keyword evidence="4 9" id="KW-0285">Flavoprotein</keyword>
<dbReference type="Pfam" id="PF01266">
    <property type="entry name" value="DAO"/>
    <property type="match status" value="1"/>
</dbReference>
<dbReference type="GO" id="GO:0019563">
    <property type="term" value="P:glycerol catabolic process"/>
    <property type="evidence" value="ECO:0007669"/>
    <property type="project" value="UniProtKB-UniPathway"/>
</dbReference>
<dbReference type="OrthoDB" id="9766796at2"/>
<dbReference type="InterPro" id="IPR031656">
    <property type="entry name" value="DAO_C"/>
</dbReference>
<dbReference type="UniPathway" id="UPA00618">
    <property type="reaction ID" value="UER00674"/>
</dbReference>
<comment type="similarity">
    <text evidence="3 9">Belongs to the FAD-dependent glycerol-3-phosphate dehydrogenase family.</text>
</comment>
<evidence type="ECO:0000313" key="13">
    <source>
        <dbReference type="Proteomes" id="UP000027931"/>
    </source>
</evidence>
<sequence length="561" mass="62005">MKVGFSKQTREQDLQEMAANGVDLLVIGGGITGAGIAWDAAQRGLRVGVLEQRDWACGTSSRSTKLIHGGLRYLAQGELALVREVGRERAILHRLAPHTVHPMKLLLPIYRGGEYSRIAASVGLWLYDRLAGVKRSERRKMLSKEQTLMLEPGLNTNGLRGGGLYVEYRTDDSRLTMEVLKTANASGALLASYAKVTELLYQDGQVCGVRMRDELAQRTLDIPAKAVVNAAGPWVDEVRRFDGALTGKRLHLTKGVHLTVDQTDLPLRHAVYTGTDDGRMIFLVPRGTRVYIGTTDTNYTGDIAKPVCTEEDMEYLLRAVNGNFPHANLTRQQVKSSWAGLRPLLHEEGKSPSELSRKEEIFRNASGLYSIAGGKLTGFRKMAQKIVDRVTQDLEQAEGRRFKPCSTDITPLSGGATGGQGFEPFYDAMQIVGQEEYLLGADVLDSLLVRYGSNVRTILRYLEEDNALADRVGGRLPILRAELRYSIEHEMTLSLTDFLLRRTGDLLFAAEEALEAAPALLHAFADLCGWDEDERSRQWELWQEAVEEARGCLGSATGVSV</sequence>
<feature type="domain" description="FAD dependent oxidoreductase" evidence="10">
    <location>
        <begin position="23"/>
        <end position="348"/>
    </location>
</feature>
<evidence type="ECO:0000256" key="1">
    <source>
        <dbReference type="ARBA" id="ARBA00001974"/>
    </source>
</evidence>
<evidence type="ECO:0000256" key="6">
    <source>
        <dbReference type="ARBA" id="ARBA00022827"/>
    </source>
</evidence>
<name>A0A074LTI6_9BACL</name>
<dbReference type="GO" id="GO:0009331">
    <property type="term" value="C:glycerol-3-phosphate dehydrogenase (FAD) complex"/>
    <property type="evidence" value="ECO:0007669"/>
    <property type="project" value="UniProtKB-UniRule"/>
</dbReference>
<feature type="domain" description="Alpha-glycerophosphate oxidase C-terminal" evidence="11">
    <location>
        <begin position="405"/>
        <end position="535"/>
    </location>
</feature>
<keyword evidence="13" id="KW-1185">Reference proteome</keyword>
<comment type="cofactor">
    <cofactor evidence="1 9">
        <name>FAD</name>
        <dbReference type="ChEBI" id="CHEBI:57692"/>
    </cofactor>
</comment>
<evidence type="ECO:0000256" key="7">
    <source>
        <dbReference type="ARBA" id="ARBA00023002"/>
    </source>
</evidence>
<dbReference type="InterPro" id="IPR036188">
    <property type="entry name" value="FAD/NAD-bd_sf"/>
</dbReference>
<dbReference type="EC" id="1.1.5.3" evidence="9"/>
<dbReference type="PRINTS" id="PR01001">
    <property type="entry name" value="FADG3PDH"/>
</dbReference>
<dbReference type="PROSITE" id="PS00977">
    <property type="entry name" value="FAD_G3PDH_1"/>
    <property type="match status" value="1"/>
</dbReference>
<evidence type="ECO:0000256" key="5">
    <source>
        <dbReference type="ARBA" id="ARBA00022798"/>
    </source>
</evidence>
<keyword evidence="6" id="KW-0274">FAD</keyword>
<dbReference type="PANTHER" id="PTHR11985:SF35">
    <property type="entry name" value="ANAEROBIC GLYCEROL-3-PHOSPHATE DEHYDROGENASE SUBUNIT A"/>
    <property type="match status" value="1"/>
</dbReference>
<dbReference type="AlphaFoldDB" id="A0A074LTI6"/>
<organism evidence="12 13">
    <name type="scientific">Tumebacillus flagellatus</name>
    <dbReference type="NCBI Taxonomy" id="1157490"/>
    <lineage>
        <taxon>Bacteria</taxon>
        <taxon>Bacillati</taxon>
        <taxon>Bacillota</taxon>
        <taxon>Bacilli</taxon>
        <taxon>Bacillales</taxon>
        <taxon>Alicyclobacillaceae</taxon>
        <taxon>Tumebacillus</taxon>
    </lineage>
</organism>
<dbReference type="STRING" id="1157490.EL26_04635"/>
<dbReference type="eggNOG" id="COG0578">
    <property type="taxonomic scope" value="Bacteria"/>
</dbReference>
<dbReference type="GO" id="GO:0004368">
    <property type="term" value="F:glycerol-3-phosphate dehydrogenase (quinone) activity"/>
    <property type="evidence" value="ECO:0007669"/>
    <property type="project" value="UniProtKB-EC"/>
</dbReference>
<evidence type="ECO:0000259" key="10">
    <source>
        <dbReference type="Pfam" id="PF01266"/>
    </source>
</evidence>
<dbReference type="SUPFAM" id="SSF51905">
    <property type="entry name" value="FAD/NAD(P)-binding domain"/>
    <property type="match status" value="1"/>
</dbReference>
<comment type="pathway">
    <text evidence="2">Polyol metabolism; glycerol degradation via glycerol kinase pathway; glycerone phosphate from sn-glycerol 3-phosphate (aerobic route): step 1/1.</text>
</comment>
<dbReference type="InterPro" id="IPR000447">
    <property type="entry name" value="G3P_DH_FAD-dep"/>
</dbReference>
<keyword evidence="7 9" id="KW-0560">Oxidoreductase</keyword>
<dbReference type="GO" id="GO:0046168">
    <property type="term" value="P:glycerol-3-phosphate catabolic process"/>
    <property type="evidence" value="ECO:0007669"/>
    <property type="project" value="TreeGrafter"/>
</dbReference>
<dbReference type="PANTHER" id="PTHR11985">
    <property type="entry name" value="GLYCEROL-3-PHOSPHATE DEHYDROGENASE"/>
    <property type="match status" value="1"/>
</dbReference>
<comment type="catalytic activity">
    <reaction evidence="8 9">
        <text>a quinone + sn-glycerol 3-phosphate = dihydroxyacetone phosphate + a quinol</text>
        <dbReference type="Rhea" id="RHEA:18977"/>
        <dbReference type="ChEBI" id="CHEBI:24646"/>
        <dbReference type="ChEBI" id="CHEBI:57597"/>
        <dbReference type="ChEBI" id="CHEBI:57642"/>
        <dbReference type="ChEBI" id="CHEBI:132124"/>
        <dbReference type="EC" id="1.1.5.3"/>
    </reaction>
</comment>
<dbReference type="Proteomes" id="UP000027931">
    <property type="component" value="Unassembled WGS sequence"/>
</dbReference>